<protein>
    <submittedName>
        <fullName evidence="2">Oxidative stress defense protein</fullName>
    </submittedName>
</protein>
<dbReference type="EMBL" id="UGXG01000002">
    <property type="protein sequence ID" value="SUG45892.1"/>
    <property type="molecule type" value="Genomic_DNA"/>
</dbReference>
<accession>A0A379T5F8</accession>
<evidence type="ECO:0000313" key="3">
    <source>
        <dbReference type="Proteomes" id="UP000254741"/>
    </source>
</evidence>
<organism evidence="2 3">
    <name type="scientific">Salmonella enterica subsp. arizonae</name>
    <dbReference type="NCBI Taxonomy" id="59203"/>
    <lineage>
        <taxon>Bacteria</taxon>
        <taxon>Pseudomonadati</taxon>
        <taxon>Pseudomonadota</taxon>
        <taxon>Gammaproteobacteria</taxon>
        <taxon>Enterobacterales</taxon>
        <taxon>Enterobacteriaceae</taxon>
        <taxon>Salmonella</taxon>
    </lineage>
</organism>
<sequence>MKFKVMALAALVGLSAMSAKAGELPEGPHIVTSGTASVDAVPDIATLAIEVNVAREGCGDGEEAGR</sequence>
<feature type="signal peptide" evidence="1">
    <location>
        <begin position="1"/>
        <end position="21"/>
    </location>
</feature>
<evidence type="ECO:0000256" key="1">
    <source>
        <dbReference type="SAM" id="SignalP"/>
    </source>
</evidence>
<proteinExistence type="predicted"/>
<evidence type="ECO:0000313" key="2">
    <source>
        <dbReference type="EMBL" id="SUG45892.1"/>
    </source>
</evidence>
<feature type="chain" id="PRO_5017020543" evidence="1">
    <location>
        <begin position="22"/>
        <end position="66"/>
    </location>
</feature>
<dbReference type="AlphaFoldDB" id="A0A379T5F8"/>
<keyword evidence="1" id="KW-0732">Signal</keyword>
<dbReference type="Proteomes" id="UP000254741">
    <property type="component" value="Unassembled WGS sequence"/>
</dbReference>
<name>A0A379T5F8_SALER</name>
<gene>
    <name evidence="2" type="ORF">NCTC8297_01086</name>
</gene>
<reference evidence="2 3" key="1">
    <citation type="submission" date="2018-06" db="EMBL/GenBank/DDBJ databases">
        <authorList>
            <consortium name="Pathogen Informatics"/>
            <person name="Doyle S."/>
        </authorList>
    </citation>
    <scope>NUCLEOTIDE SEQUENCE [LARGE SCALE GENOMIC DNA]</scope>
    <source>
        <strain evidence="2 3">NCTC8297</strain>
    </source>
</reference>